<organism evidence="1 2">
    <name type="scientific">Thermaerobacillus caldiproteolyticus</name>
    <dbReference type="NCBI Taxonomy" id="247480"/>
    <lineage>
        <taxon>Bacteria</taxon>
        <taxon>Bacillati</taxon>
        <taxon>Bacillota</taxon>
        <taxon>Bacilli</taxon>
        <taxon>Bacillales</taxon>
        <taxon>Anoxybacillaceae</taxon>
        <taxon>Thermaerobacillus</taxon>
    </lineage>
</organism>
<sequence length="47" mass="5919">MHWTDKHKKEQKQKRPEERFTECELKELMGVNRLIYRRSQSGVFRQR</sequence>
<dbReference type="Proteomes" id="UP000523087">
    <property type="component" value="Unassembled WGS sequence"/>
</dbReference>
<evidence type="ECO:0000313" key="2">
    <source>
        <dbReference type="Proteomes" id="UP000523087"/>
    </source>
</evidence>
<comment type="caution">
    <text evidence="1">The sequence shown here is derived from an EMBL/GenBank/DDBJ whole genome shotgun (WGS) entry which is preliminary data.</text>
</comment>
<dbReference type="AlphaFoldDB" id="A0A7W0BZQ1"/>
<dbReference type="EMBL" id="JACDUT010000004">
    <property type="protein sequence ID" value="MBA2874676.1"/>
    <property type="molecule type" value="Genomic_DNA"/>
</dbReference>
<proteinExistence type="predicted"/>
<accession>A0A7W0BZQ1</accession>
<reference evidence="1 2" key="1">
    <citation type="submission" date="2020-07" db="EMBL/GenBank/DDBJ databases">
        <title>Genomic Encyclopedia of Type Strains, Phase IV (KMG-IV): sequencing the most valuable type-strain genomes for metagenomic binning, comparative biology and taxonomic classification.</title>
        <authorList>
            <person name="Goeker M."/>
        </authorList>
    </citation>
    <scope>NUCLEOTIDE SEQUENCE [LARGE SCALE GENOMIC DNA]</scope>
    <source>
        <strain evidence="1 2">DSM 15730</strain>
    </source>
</reference>
<gene>
    <name evidence="1" type="ORF">HNR31_001447</name>
</gene>
<keyword evidence="2" id="KW-1185">Reference proteome</keyword>
<dbReference type="RefSeq" id="WP_228485594.1">
    <property type="nucleotide sequence ID" value="NZ_CP064060.1"/>
</dbReference>
<protein>
    <submittedName>
        <fullName evidence="1">Uncharacterized protein</fullName>
    </submittedName>
</protein>
<evidence type="ECO:0000313" key="1">
    <source>
        <dbReference type="EMBL" id="MBA2874676.1"/>
    </source>
</evidence>
<name>A0A7W0BZQ1_9BACL</name>